<feature type="chain" id="PRO_5046048512" description="DUF1579 domain-containing protein" evidence="1">
    <location>
        <begin position="24"/>
        <end position="155"/>
    </location>
</feature>
<sequence>MSTTRRQAAVLLCAAVLATAAHASPMFTESSFSQLRFLEGKWQGVGPDGKAFFDEYVLAEPRLLRSIRHADAGFNKATDSSTVALQDGEVISTWGPFTWRATSISASKACFEPINAPSAFCWEQVAPDAVSVTQRWTGADGKEASFVIRLTRLKP</sequence>
<protein>
    <recommendedName>
        <fullName evidence="4">DUF1579 domain-containing protein</fullName>
    </recommendedName>
</protein>
<organism evidence="2 3">
    <name type="scientific">Pelomonas dachongensis</name>
    <dbReference type="NCBI Taxonomy" id="3299029"/>
    <lineage>
        <taxon>Bacteria</taxon>
        <taxon>Pseudomonadati</taxon>
        <taxon>Pseudomonadota</taxon>
        <taxon>Betaproteobacteria</taxon>
        <taxon>Burkholderiales</taxon>
        <taxon>Sphaerotilaceae</taxon>
        <taxon>Roseateles</taxon>
    </lineage>
</organism>
<keyword evidence="1" id="KW-0732">Signal</keyword>
<feature type="signal peptide" evidence="1">
    <location>
        <begin position="1"/>
        <end position="23"/>
    </location>
</feature>
<dbReference type="EMBL" id="JBIGHY010000008">
    <property type="protein sequence ID" value="MFG6416311.1"/>
    <property type="molecule type" value="Genomic_DNA"/>
</dbReference>
<accession>A0ABW7EW23</accession>
<evidence type="ECO:0000256" key="1">
    <source>
        <dbReference type="SAM" id="SignalP"/>
    </source>
</evidence>
<reference evidence="2 3" key="1">
    <citation type="submission" date="2024-09" db="EMBL/GenBank/DDBJ databases">
        <title>Novel species of the genus Pelomonas and Roseateles isolated from streams.</title>
        <authorList>
            <person name="Lu H."/>
        </authorList>
    </citation>
    <scope>NUCLEOTIDE SEQUENCE [LARGE SCALE GENOMIC DNA]</scope>
    <source>
        <strain evidence="2 3">DC23W</strain>
    </source>
</reference>
<dbReference type="RefSeq" id="WP_394472370.1">
    <property type="nucleotide sequence ID" value="NZ_JBIGHY010000008.1"/>
</dbReference>
<evidence type="ECO:0000313" key="2">
    <source>
        <dbReference type="EMBL" id="MFG6416311.1"/>
    </source>
</evidence>
<gene>
    <name evidence="2" type="ORF">ACG02S_20660</name>
</gene>
<comment type="caution">
    <text evidence="2">The sequence shown here is derived from an EMBL/GenBank/DDBJ whole genome shotgun (WGS) entry which is preliminary data.</text>
</comment>
<name>A0ABW7EW23_9BURK</name>
<dbReference type="Proteomes" id="UP001606300">
    <property type="component" value="Unassembled WGS sequence"/>
</dbReference>
<keyword evidence="3" id="KW-1185">Reference proteome</keyword>
<evidence type="ECO:0000313" key="3">
    <source>
        <dbReference type="Proteomes" id="UP001606300"/>
    </source>
</evidence>
<proteinExistence type="predicted"/>
<evidence type="ECO:0008006" key="4">
    <source>
        <dbReference type="Google" id="ProtNLM"/>
    </source>
</evidence>